<dbReference type="RefSeq" id="WP_231930566.1">
    <property type="nucleotide sequence ID" value="NZ_SJPH01000001.1"/>
</dbReference>
<sequence>MLLTSTAMRWGKTPVVCPPETKLTTPIRSMTMLASTTISSPTFSPSPLPAAPGETLPHSAPLSGLAPEEGDQLPRSPGETTPPASRPTPRASRPTPPASSPSSQDGVGTHEATAGEEESPHFSGEADRPLAVVEASSDPFDEFDDDDFDDEFDDDFEEDWDDEEEEDGFGPEFQDSEGEEFDVNADVKEGDLDDDEDEADDSKSSGSRFSGDDDFDE</sequence>
<evidence type="ECO:0000313" key="3">
    <source>
        <dbReference type="Proteomes" id="UP000318995"/>
    </source>
</evidence>
<feature type="region of interest" description="Disordered" evidence="1">
    <location>
        <begin position="37"/>
        <end position="217"/>
    </location>
</feature>
<feature type="compositionally biased region" description="Acidic residues" evidence="1">
    <location>
        <begin position="139"/>
        <end position="183"/>
    </location>
</feature>
<gene>
    <name evidence="2" type="ORF">Pla111_03950</name>
</gene>
<dbReference type="Proteomes" id="UP000318995">
    <property type="component" value="Unassembled WGS sequence"/>
</dbReference>
<name>A0A5C5WD64_9BACT</name>
<feature type="compositionally biased region" description="Low complexity" evidence="1">
    <location>
        <begin position="81"/>
        <end position="93"/>
    </location>
</feature>
<protein>
    <submittedName>
        <fullName evidence="2">Uncharacterized protein</fullName>
    </submittedName>
</protein>
<accession>A0A5C5WD64</accession>
<keyword evidence="3" id="KW-1185">Reference proteome</keyword>
<organism evidence="2 3">
    <name type="scientific">Botrimarina hoheduenensis</name>
    <dbReference type="NCBI Taxonomy" id="2528000"/>
    <lineage>
        <taxon>Bacteria</taxon>
        <taxon>Pseudomonadati</taxon>
        <taxon>Planctomycetota</taxon>
        <taxon>Planctomycetia</taxon>
        <taxon>Pirellulales</taxon>
        <taxon>Lacipirellulaceae</taxon>
        <taxon>Botrimarina</taxon>
    </lineage>
</organism>
<dbReference type="EMBL" id="SJPH01000001">
    <property type="protein sequence ID" value="TWT48620.1"/>
    <property type="molecule type" value="Genomic_DNA"/>
</dbReference>
<reference evidence="2 3" key="1">
    <citation type="submission" date="2019-02" db="EMBL/GenBank/DDBJ databases">
        <title>Deep-cultivation of Planctomycetes and their phenomic and genomic characterization uncovers novel biology.</title>
        <authorList>
            <person name="Wiegand S."/>
            <person name="Jogler M."/>
            <person name="Boedeker C."/>
            <person name="Pinto D."/>
            <person name="Vollmers J."/>
            <person name="Rivas-Marin E."/>
            <person name="Kohn T."/>
            <person name="Peeters S.H."/>
            <person name="Heuer A."/>
            <person name="Rast P."/>
            <person name="Oberbeckmann S."/>
            <person name="Bunk B."/>
            <person name="Jeske O."/>
            <person name="Meyerdierks A."/>
            <person name="Storesund J.E."/>
            <person name="Kallscheuer N."/>
            <person name="Luecker S."/>
            <person name="Lage O.M."/>
            <person name="Pohl T."/>
            <person name="Merkel B.J."/>
            <person name="Hornburger P."/>
            <person name="Mueller R.-W."/>
            <person name="Bruemmer F."/>
            <person name="Labrenz M."/>
            <person name="Spormann A.M."/>
            <person name="Op Den Camp H."/>
            <person name="Overmann J."/>
            <person name="Amann R."/>
            <person name="Jetten M.S.M."/>
            <person name="Mascher T."/>
            <person name="Medema M.H."/>
            <person name="Devos D.P."/>
            <person name="Kaster A.-K."/>
            <person name="Ovreas L."/>
            <person name="Rohde M."/>
            <person name="Galperin M.Y."/>
            <person name="Jogler C."/>
        </authorList>
    </citation>
    <scope>NUCLEOTIDE SEQUENCE [LARGE SCALE GENOMIC DNA]</scope>
    <source>
        <strain evidence="2 3">Pla111</strain>
    </source>
</reference>
<dbReference type="AlphaFoldDB" id="A0A5C5WD64"/>
<evidence type="ECO:0000256" key="1">
    <source>
        <dbReference type="SAM" id="MobiDB-lite"/>
    </source>
</evidence>
<comment type="caution">
    <text evidence="2">The sequence shown here is derived from an EMBL/GenBank/DDBJ whole genome shotgun (WGS) entry which is preliminary data.</text>
</comment>
<feature type="compositionally biased region" description="Basic and acidic residues" evidence="1">
    <location>
        <begin position="118"/>
        <end position="128"/>
    </location>
</feature>
<feature type="compositionally biased region" description="Acidic residues" evidence="1">
    <location>
        <begin position="191"/>
        <end position="200"/>
    </location>
</feature>
<evidence type="ECO:0000313" key="2">
    <source>
        <dbReference type="EMBL" id="TWT48620.1"/>
    </source>
</evidence>
<proteinExistence type="predicted"/>